<dbReference type="Proteomes" id="UP001239111">
    <property type="component" value="Chromosome 3"/>
</dbReference>
<evidence type="ECO:0000313" key="2">
    <source>
        <dbReference type="Proteomes" id="UP001239111"/>
    </source>
</evidence>
<gene>
    <name evidence="1" type="ORF">QAD02_002121</name>
</gene>
<name>A0ACC2NID2_9HYME</name>
<comment type="caution">
    <text evidence="1">The sequence shown here is derived from an EMBL/GenBank/DDBJ whole genome shotgun (WGS) entry which is preliminary data.</text>
</comment>
<organism evidence="1 2">
    <name type="scientific">Eretmocerus hayati</name>
    <dbReference type="NCBI Taxonomy" id="131215"/>
    <lineage>
        <taxon>Eukaryota</taxon>
        <taxon>Metazoa</taxon>
        <taxon>Ecdysozoa</taxon>
        <taxon>Arthropoda</taxon>
        <taxon>Hexapoda</taxon>
        <taxon>Insecta</taxon>
        <taxon>Pterygota</taxon>
        <taxon>Neoptera</taxon>
        <taxon>Endopterygota</taxon>
        <taxon>Hymenoptera</taxon>
        <taxon>Apocrita</taxon>
        <taxon>Proctotrupomorpha</taxon>
        <taxon>Chalcidoidea</taxon>
        <taxon>Aphelinidae</taxon>
        <taxon>Aphelininae</taxon>
        <taxon>Eretmocerus</taxon>
    </lineage>
</organism>
<keyword evidence="2" id="KW-1185">Reference proteome</keyword>
<sequence length="351" mass="40275">MCFAFSRSLVLIFTRNEMLHIFTAISLASQKICGNHFEPGDIKVNPVTQKSCLLPNKRPIHWRDAQMRARENEAARRHEYQDREAASHENDLHVVTPPPVSYDDSISQCESILPDATVHCTPPSSNPPVRPSRDQSPEQPLDDQQFVIESSQGAIPDPLSAFDQFILRERVPDNNDIPLEVNRSSCPVTYRSGRELMVISSESQNDEACFLHEPDTNIHKEDVTTPTQPQPGRQCVYRHETYMTLIYHLRDRIVRLSAELEDAHHLLKEKDSEINSLKKTIKNAEAREQRAKVWEDKFKSSRVNGQVNEIIEAEVQSPTATTLVLLQFKHNIKEYIRDEQNLAKQIYFQSA</sequence>
<accession>A0ACC2NID2</accession>
<reference evidence="1" key="1">
    <citation type="submission" date="2023-04" db="EMBL/GenBank/DDBJ databases">
        <title>A chromosome-level genome assembly of the parasitoid wasp Eretmocerus hayati.</title>
        <authorList>
            <person name="Zhong Y."/>
            <person name="Liu S."/>
            <person name="Liu Y."/>
        </authorList>
    </citation>
    <scope>NUCLEOTIDE SEQUENCE</scope>
    <source>
        <strain evidence="1">ZJU_SS_LIU_2023</strain>
    </source>
</reference>
<evidence type="ECO:0000313" key="1">
    <source>
        <dbReference type="EMBL" id="KAJ8670862.1"/>
    </source>
</evidence>
<proteinExistence type="predicted"/>
<dbReference type="EMBL" id="CM056743">
    <property type="protein sequence ID" value="KAJ8670862.1"/>
    <property type="molecule type" value="Genomic_DNA"/>
</dbReference>
<protein>
    <submittedName>
        <fullName evidence="1">Uncharacterized protein</fullName>
    </submittedName>
</protein>